<evidence type="ECO:0000313" key="2">
    <source>
        <dbReference type="EMBL" id="ABX00851.1"/>
    </source>
</evidence>
<gene>
    <name evidence="2" type="ordered locus">MmarC6_0025</name>
</gene>
<name>A9A7X8_METM6</name>
<accession>A9A7X8</accession>
<dbReference type="OrthoDB" id="387415at2157"/>
<dbReference type="HOGENOM" id="CLU_1025318_0_0_2"/>
<reference evidence="2" key="1">
    <citation type="submission" date="2007-10" db="EMBL/GenBank/DDBJ databases">
        <title>Complete sequence of Methanococcus maripaludis C6.</title>
        <authorList>
            <consortium name="US DOE Joint Genome Institute"/>
            <person name="Copeland A."/>
            <person name="Lucas S."/>
            <person name="Lapidus A."/>
            <person name="Barry K."/>
            <person name="Glavina del Rio T."/>
            <person name="Dalin E."/>
            <person name="Tice H."/>
            <person name="Pitluck S."/>
            <person name="Clum A."/>
            <person name="Schmutz J."/>
            <person name="Larimer F."/>
            <person name="Land M."/>
            <person name="Hauser L."/>
            <person name="Kyrpides N."/>
            <person name="Mikhailova N."/>
            <person name="Sieprawska-Lupa M."/>
            <person name="Whitman W.B."/>
            <person name="Richardson P."/>
        </authorList>
    </citation>
    <scope>NUCLEOTIDE SEQUENCE [LARGE SCALE GENOMIC DNA]</scope>
    <source>
        <strain evidence="2">C6</strain>
    </source>
</reference>
<keyword evidence="1" id="KW-0175">Coiled coil</keyword>
<dbReference type="EMBL" id="CP000867">
    <property type="protein sequence ID" value="ABX00851.1"/>
    <property type="molecule type" value="Genomic_DNA"/>
</dbReference>
<organism evidence="2">
    <name type="scientific">Methanococcus maripaludis (strain C6 / ATCC BAA-1332)</name>
    <dbReference type="NCBI Taxonomy" id="444158"/>
    <lineage>
        <taxon>Archaea</taxon>
        <taxon>Methanobacteriati</taxon>
        <taxon>Methanobacteriota</taxon>
        <taxon>Methanomada group</taxon>
        <taxon>Methanococci</taxon>
        <taxon>Methanococcales</taxon>
        <taxon>Methanococcaceae</taxon>
        <taxon>Methanococcus</taxon>
    </lineage>
</organism>
<feature type="coiled-coil region" evidence="1">
    <location>
        <begin position="181"/>
        <end position="208"/>
    </location>
</feature>
<sequence length="271" mass="31322">MEFQTKDVKRSFRTFKDYSFDILNSTHRSFKFNLDKFIKHCNNDPIMNNILNPLIVENEYLELDYSEFMAPVGNGHHIILPEDENRRLSVIYYVLIQLKDGNIKILKISQNLFNRQTGTLDYIIEPFLKQIFYQFSRDICNKLNDFLDDHAKEEKISEDKLCIFKDCTFNVNNSRNTVIEINSNEELKNSLEKIAEELKNSNKNQEAINAVIELSKLTESNDVGKIEETINKAIKNENSLKSRLNGLFLNVGSSLAGSVFLEVAKSMLGMS</sequence>
<evidence type="ECO:0000256" key="1">
    <source>
        <dbReference type="SAM" id="Coils"/>
    </source>
</evidence>
<proteinExistence type="predicted"/>
<dbReference type="KEGG" id="mmx:MmarC6_0025"/>
<protein>
    <submittedName>
        <fullName evidence="2">Uncharacterized protein</fullName>
    </submittedName>
</protein>
<dbReference type="AlphaFoldDB" id="A9A7X8"/>
<dbReference type="eggNOG" id="arCOG06627">
    <property type="taxonomic scope" value="Archaea"/>
</dbReference>